<feature type="transmembrane region" description="Helical" evidence="2">
    <location>
        <begin position="432"/>
        <end position="452"/>
    </location>
</feature>
<dbReference type="Pfam" id="PF16072">
    <property type="entry name" value="DUF4813"/>
    <property type="match status" value="1"/>
</dbReference>
<dbReference type="PANTHER" id="PTHR38572:SF1">
    <property type="entry name" value="BCDNA.GH07269-RELATED"/>
    <property type="match status" value="1"/>
</dbReference>
<evidence type="ECO:0000256" key="1">
    <source>
        <dbReference type="SAM" id="MobiDB-lite"/>
    </source>
</evidence>
<keyword evidence="2" id="KW-1133">Transmembrane helix</keyword>
<gene>
    <name evidence="5" type="primary">LOC125778203</name>
</gene>
<evidence type="ECO:0000256" key="2">
    <source>
        <dbReference type="SAM" id="Phobius"/>
    </source>
</evidence>
<proteinExistence type="predicted"/>
<sequence length="548" mass="56596">MAREVKVNCATVAIFAILLLTQNLGCSEAKFKTHSNRKSNSGLSSRNVIKSYRTQSSAGNSQPPSAAGSGASNTPPIGWNVPRSQGYPASGTNVYTPITATNTKGVQSSYPGATYNFPGSIPAGATYHSPGSVPAGTTYHSPGSYPAGGNPYSSPGQVPVNGGYYPAGGRQYPSAGVPAGTYVAPGTALPQGAVLFPSPQQQTPSGLKIGAGLAVGVIGGVIGHELTKTHTRVESATAAPARQPGSAENKIIIINNGRPCSVTTTNAAGATVITTGVVGENAKQPMPAPAPTAAPAIPNVPLAPIGDNNATQPTPAPGAALAESVPAAAPQAAPEQHPPGGLICVPVRVNDTDPTDSSKMIEVVAPPPPPAPVNGAQINDTAPVMPPAREGSAPLVPMNPVTTASQQLQANRTRARLLSDNASVKTSGNGAWLNYAAFFFVFFFFFFAGGIFERYRLVSDGMHDSSHSRMCRVLNVLNPNSVSSRYLFPCGTAARHFFARIALAGWLSFYGFSSSKLIARLSLFLSHSFLLSSIRTVALHSLTNFHTC</sequence>
<feature type="region of interest" description="Disordered" evidence="1">
    <location>
        <begin position="303"/>
        <end position="336"/>
    </location>
</feature>
<keyword evidence="2" id="KW-0472">Membrane</keyword>
<evidence type="ECO:0000313" key="4">
    <source>
        <dbReference type="Proteomes" id="UP001652620"/>
    </source>
</evidence>
<reference evidence="5" key="1">
    <citation type="submission" date="2025-08" db="UniProtKB">
        <authorList>
            <consortium name="RefSeq"/>
        </authorList>
    </citation>
    <scope>IDENTIFICATION</scope>
    <source>
        <tissue evidence="5">Adult</tissue>
    </source>
</reference>
<feature type="signal peptide" evidence="3">
    <location>
        <begin position="1"/>
        <end position="29"/>
    </location>
</feature>
<keyword evidence="2" id="KW-0812">Transmembrane</keyword>
<keyword evidence="4" id="KW-1185">Reference proteome</keyword>
<keyword evidence="3" id="KW-0732">Signal</keyword>
<organism evidence="4 5">
    <name type="scientific">Bactrocera dorsalis</name>
    <name type="common">Oriental fruit fly</name>
    <name type="synonym">Dacus dorsalis</name>
    <dbReference type="NCBI Taxonomy" id="27457"/>
    <lineage>
        <taxon>Eukaryota</taxon>
        <taxon>Metazoa</taxon>
        <taxon>Ecdysozoa</taxon>
        <taxon>Arthropoda</taxon>
        <taxon>Hexapoda</taxon>
        <taxon>Insecta</taxon>
        <taxon>Pterygota</taxon>
        <taxon>Neoptera</taxon>
        <taxon>Endopterygota</taxon>
        <taxon>Diptera</taxon>
        <taxon>Brachycera</taxon>
        <taxon>Muscomorpha</taxon>
        <taxon>Tephritoidea</taxon>
        <taxon>Tephritidae</taxon>
        <taxon>Bactrocera</taxon>
        <taxon>Bactrocera</taxon>
    </lineage>
</organism>
<dbReference type="Proteomes" id="UP001652620">
    <property type="component" value="Chromosome 4"/>
</dbReference>
<feature type="region of interest" description="Disordered" evidence="1">
    <location>
        <begin position="53"/>
        <end position="85"/>
    </location>
</feature>
<dbReference type="InterPro" id="IPR032086">
    <property type="entry name" value="DUF4813"/>
</dbReference>
<evidence type="ECO:0000256" key="3">
    <source>
        <dbReference type="SAM" id="SignalP"/>
    </source>
</evidence>
<dbReference type="PANTHER" id="PTHR38572">
    <property type="entry name" value="BCDNA.GH07269-RELATED"/>
    <property type="match status" value="1"/>
</dbReference>
<name>A0ABM3JNF8_BACDO</name>
<dbReference type="GeneID" id="125778203"/>
<feature type="compositionally biased region" description="Low complexity" evidence="1">
    <location>
        <begin position="55"/>
        <end position="73"/>
    </location>
</feature>
<feature type="chain" id="PRO_5046456771" evidence="3">
    <location>
        <begin position="30"/>
        <end position="548"/>
    </location>
</feature>
<dbReference type="RefSeq" id="XP_049310756.1">
    <property type="nucleotide sequence ID" value="XM_049454799.1"/>
</dbReference>
<protein>
    <submittedName>
        <fullName evidence="5">Calphotin-like isoform X1</fullName>
    </submittedName>
</protein>
<feature type="compositionally biased region" description="Low complexity" evidence="1">
    <location>
        <begin position="317"/>
        <end position="336"/>
    </location>
</feature>
<accession>A0ABM3JNF8</accession>
<evidence type="ECO:0000313" key="5">
    <source>
        <dbReference type="RefSeq" id="XP_049310756.1"/>
    </source>
</evidence>